<protein>
    <submittedName>
        <fullName evidence="2">Uncharacterized protein</fullName>
    </submittedName>
</protein>
<feature type="compositionally biased region" description="Basic and acidic residues" evidence="1">
    <location>
        <begin position="753"/>
        <end position="769"/>
    </location>
</feature>
<feature type="region of interest" description="Disordered" evidence="1">
    <location>
        <begin position="728"/>
        <end position="810"/>
    </location>
</feature>
<feature type="region of interest" description="Disordered" evidence="1">
    <location>
        <begin position="1"/>
        <end position="60"/>
    </location>
</feature>
<feature type="region of interest" description="Disordered" evidence="1">
    <location>
        <begin position="586"/>
        <end position="681"/>
    </location>
</feature>
<feature type="compositionally biased region" description="Basic and acidic residues" evidence="1">
    <location>
        <begin position="225"/>
        <end position="244"/>
    </location>
</feature>
<gene>
    <name evidence="2" type="ORF">TNIN_114801</name>
</gene>
<feature type="compositionally biased region" description="Basic and acidic residues" evidence="1">
    <location>
        <begin position="878"/>
        <end position="914"/>
    </location>
</feature>
<dbReference type="OrthoDB" id="10605789at2759"/>
<evidence type="ECO:0000313" key="2">
    <source>
        <dbReference type="EMBL" id="GFY53675.1"/>
    </source>
</evidence>
<feature type="compositionally biased region" description="Basic residues" evidence="1">
    <location>
        <begin position="7"/>
        <end position="16"/>
    </location>
</feature>
<evidence type="ECO:0000313" key="3">
    <source>
        <dbReference type="Proteomes" id="UP000886998"/>
    </source>
</evidence>
<accession>A0A8X6XHE9</accession>
<dbReference type="AlphaFoldDB" id="A0A8X6XHE9"/>
<sequence length="945" mass="106900">MAEANKGKGKKSRKRASNSSLVPEVEEEKREKVEEQTSDPLLTPEDDEEECYETGDETSDPALRIQRMLQGIFSTVTGGQAIFPKLISKTEIERDEITRQTLAILVIFCKSWERECSTWRSEENVVLRHEKKGKDISNAENNDPDTDKKISSEARKNERQTLPERNTIDVIIEMQDEENQIMEFYAKAERKMEEEIKEMTVCGELGKTEMKKTEDNEKVQFPTEVARDTDPEMAKEKDTKVSSRDKKKRKKKSAAQLAKEWGSNKETESGSKRGSDDISVLGQSSEAAMDKLGNTNAKKAVGKDKILETQFPTEIVRDTDAEVAKEKDIKVSSRDSKKRKKKGAAQLAKERDRNKETELGGKSGSDDISVLSQNPEARLACKEDKNAETQQSEEMNRNAAPQLPKESEGNWEPMEEEMIKENLLDKFGNTNVKKAVDKDKIFETQFPTEIVRDTDAEMAKEKDVNVPSRDSKKRKKKSVAQLANEWGRNKETESAGKSGSDDISVFCQTPEAHLASEKDKNAETQQSEEMNRNVEPQLPKESEGILESLEEVMEINQLDKFGTPNVKKAVDEDKILETQFPTEIVRDTHAEMAKEKDVNVSSKDSKKREKKDATQLVKEWDRNKETESAGKSGSDDISVLCQSSEAHLAHKEDKNAETQHLEKMNRNTAPQLPKESEGNGECMEEEMIKGNLLDKFGNPNVKKAVDEDKILETQFPTEIIRDTDAEMAKEKDVNVSSKDVKERKKKGATQLAKEWDRNKETEAEGKIDSDDISVLCQSSEAHLVREEDKNTETQHSEEMNRNTEPLLPKESEGIWESLEEEVMEMYQLDKLGNPIVKKAVDEDTDAEMAKEKNVNVSSKDMKERNIKGATQWAKGWNRIKETDSEGKSGNDDKFVLSHNPEAHLSREDGKKAETQESEGDQPMKGKQGQVLDDDTPQSPRGSTEY</sequence>
<comment type="caution">
    <text evidence="2">The sequence shown here is derived from an EMBL/GenBank/DDBJ whole genome shotgun (WGS) entry which is preliminary data.</text>
</comment>
<feature type="compositionally biased region" description="Basic and acidic residues" evidence="1">
    <location>
        <begin position="145"/>
        <end position="162"/>
    </location>
</feature>
<feature type="region of interest" description="Disordered" evidence="1">
    <location>
        <begin position="841"/>
        <end position="945"/>
    </location>
</feature>
<feature type="compositionally biased region" description="Basic and acidic residues" evidence="1">
    <location>
        <begin position="782"/>
        <end position="810"/>
    </location>
</feature>
<feature type="compositionally biased region" description="Polar residues" evidence="1">
    <location>
        <begin position="936"/>
        <end position="945"/>
    </location>
</feature>
<feature type="compositionally biased region" description="Acidic residues" evidence="1">
    <location>
        <begin position="44"/>
        <end position="59"/>
    </location>
</feature>
<feature type="region of interest" description="Disordered" evidence="1">
    <location>
        <begin position="212"/>
        <end position="416"/>
    </location>
</feature>
<evidence type="ECO:0000256" key="1">
    <source>
        <dbReference type="SAM" id="MobiDB-lite"/>
    </source>
</evidence>
<proteinExistence type="predicted"/>
<keyword evidence="3" id="KW-1185">Reference proteome</keyword>
<dbReference type="Proteomes" id="UP000886998">
    <property type="component" value="Unassembled WGS sequence"/>
</dbReference>
<feature type="compositionally biased region" description="Basic and acidic residues" evidence="1">
    <location>
        <begin position="586"/>
        <end position="628"/>
    </location>
</feature>
<feature type="compositionally biased region" description="Basic and acidic residues" evidence="1">
    <location>
        <begin position="728"/>
        <end position="742"/>
    </location>
</feature>
<feature type="compositionally biased region" description="Basic and acidic residues" evidence="1">
    <location>
        <begin position="315"/>
        <end position="335"/>
    </location>
</feature>
<feature type="region of interest" description="Disordered" evidence="1">
    <location>
        <begin position="135"/>
        <end position="162"/>
    </location>
</feature>
<dbReference type="EMBL" id="BMAV01009440">
    <property type="protein sequence ID" value="GFY53675.1"/>
    <property type="molecule type" value="Genomic_DNA"/>
</dbReference>
<feature type="compositionally biased region" description="Basic and acidic residues" evidence="1">
    <location>
        <begin position="348"/>
        <end position="359"/>
    </location>
</feature>
<feature type="compositionally biased region" description="Basic and acidic residues" evidence="1">
    <location>
        <begin position="847"/>
        <end position="866"/>
    </location>
</feature>
<feature type="compositionally biased region" description="Basic and acidic residues" evidence="1">
    <location>
        <begin position="647"/>
        <end position="665"/>
    </location>
</feature>
<feature type="compositionally biased region" description="Basic and acidic residues" evidence="1">
    <location>
        <begin position="262"/>
        <end position="276"/>
    </location>
</feature>
<name>A0A8X6XHE9_9ARAC</name>
<feature type="region of interest" description="Disordered" evidence="1">
    <location>
        <begin position="458"/>
        <end position="545"/>
    </location>
</feature>
<reference evidence="2" key="1">
    <citation type="submission" date="2020-08" db="EMBL/GenBank/DDBJ databases">
        <title>Multicomponent nature underlies the extraordinary mechanical properties of spider dragline silk.</title>
        <authorList>
            <person name="Kono N."/>
            <person name="Nakamura H."/>
            <person name="Mori M."/>
            <person name="Yoshida Y."/>
            <person name="Ohtoshi R."/>
            <person name="Malay A.D."/>
            <person name="Moran D.A.P."/>
            <person name="Tomita M."/>
            <person name="Numata K."/>
            <person name="Arakawa K."/>
        </authorList>
    </citation>
    <scope>NUCLEOTIDE SEQUENCE</scope>
</reference>
<organism evidence="2 3">
    <name type="scientific">Trichonephila inaurata madagascariensis</name>
    <dbReference type="NCBI Taxonomy" id="2747483"/>
    <lineage>
        <taxon>Eukaryota</taxon>
        <taxon>Metazoa</taxon>
        <taxon>Ecdysozoa</taxon>
        <taxon>Arthropoda</taxon>
        <taxon>Chelicerata</taxon>
        <taxon>Arachnida</taxon>
        <taxon>Araneae</taxon>
        <taxon>Araneomorphae</taxon>
        <taxon>Entelegynae</taxon>
        <taxon>Araneoidea</taxon>
        <taxon>Nephilidae</taxon>
        <taxon>Trichonephila</taxon>
        <taxon>Trichonephila inaurata</taxon>
    </lineage>
</organism>